<dbReference type="InterPro" id="IPR002035">
    <property type="entry name" value="VWF_A"/>
</dbReference>
<dbReference type="InterPro" id="IPR013783">
    <property type="entry name" value="Ig-like_fold"/>
</dbReference>
<sequence>MVQQNKRKQELSRFVPSGASAAIRVLGVVLILLIGMSVAGMGGVTAANGDSTVETTESAESAVDIVIVFDRSESTNEDRYHMAQEVDRLASRFDDAGIDARYGLVTYNEENRIEQPLTGDFASFEKAMHFPESGHVERASDAILTATNMDFRDDAERVIVVVTDEDDDSSNATRSTALSSLSGVDFIAVSPGTAVESSSLYHSPPSDNRSDNELRTMATQVDGDWIDEGQSAGVIVSEIATIAESTVDTEEDSSRYTPRESSSHSPAYSTVNHSANRTTAEVGDLIRFNKTIENVGSADGSYDAYLSHDGTILAEQTVSVPEDESRTISFVHQFEEAGEYEVLISHEPIATVTVTEPNNVTVDVRAAANESRVNGTITDAWTNDTVSIPMNDSGLVPSEVAVIENVTVAVGDVNVTPAHDVAFDFEVLANETPPNGTEPVSEHVAQVRYLTVNSTLGAGLDGVEFEYVASANETTLYGYDAANATWTPLNQTAVNETESMWHTNRSNASVYAVGVRQPSISVTDATLEATDIETGESTTALVTLSNEGVAAGTFNATLRVNDRALSVERTTVPAGENRTVTFAVAPEQPGEYAVEVVDGPSMTLQVDAPQTETPTATKTTTVPDASLTSVPGFGVGVALVAFIGAALLAGRRR</sequence>
<feature type="domain" description="VWFA" evidence="4">
    <location>
        <begin position="64"/>
        <end position="250"/>
    </location>
</feature>
<feature type="transmembrane region" description="Helical" evidence="3">
    <location>
        <begin position="630"/>
        <end position="650"/>
    </location>
</feature>
<dbReference type="KEGG" id="hhsr:HSR6_0639"/>
<dbReference type="CDD" id="cd00198">
    <property type="entry name" value="vWFA"/>
    <property type="match status" value="1"/>
</dbReference>
<dbReference type="EMBL" id="CP016804">
    <property type="protein sequence ID" value="APE95099.1"/>
    <property type="molecule type" value="Genomic_DNA"/>
</dbReference>
<dbReference type="RefSeq" id="WP_083426086.1">
    <property type="nucleotide sequence ID" value="NZ_CP016804.1"/>
</dbReference>
<dbReference type="GeneID" id="30417162"/>
<evidence type="ECO:0000256" key="3">
    <source>
        <dbReference type="SAM" id="Phobius"/>
    </source>
</evidence>
<evidence type="ECO:0000313" key="6">
    <source>
        <dbReference type="Proteomes" id="UP000186165"/>
    </source>
</evidence>
<evidence type="ECO:0000256" key="2">
    <source>
        <dbReference type="SAM" id="MobiDB-lite"/>
    </source>
</evidence>
<dbReference type="GO" id="GO:0030115">
    <property type="term" value="C:S-layer"/>
    <property type="evidence" value="ECO:0007669"/>
    <property type="project" value="UniProtKB-SubCell"/>
</dbReference>
<protein>
    <recommendedName>
        <fullName evidence="4">VWFA domain-containing protein</fullName>
    </recommendedName>
</protein>
<dbReference type="AlphaFoldDB" id="A0A1J1ABD7"/>
<accession>A0A1J1ABD7</accession>
<evidence type="ECO:0000259" key="4">
    <source>
        <dbReference type="PROSITE" id="PS50234"/>
    </source>
</evidence>
<feature type="compositionally biased region" description="Basic and acidic residues" evidence="2">
    <location>
        <begin position="252"/>
        <end position="262"/>
    </location>
</feature>
<keyword evidence="6" id="KW-1185">Reference proteome</keyword>
<dbReference type="GO" id="GO:0005886">
    <property type="term" value="C:plasma membrane"/>
    <property type="evidence" value="ECO:0007669"/>
    <property type="project" value="UniProtKB-SubCell"/>
</dbReference>
<dbReference type="OrthoDB" id="103676at2157"/>
<keyword evidence="3" id="KW-1133">Transmembrane helix</keyword>
<dbReference type="Gene3D" id="2.60.40.10">
    <property type="entry name" value="Immunoglobulins"/>
    <property type="match status" value="2"/>
</dbReference>
<dbReference type="Proteomes" id="UP000186165">
    <property type="component" value="Chromosome"/>
</dbReference>
<dbReference type="PROSITE" id="PS50234">
    <property type="entry name" value="VWFA"/>
    <property type="match status" value="1"/>
</dbReference>
<gene>
    <name evidence="5" type="ORF">HSR6_0639</name>
</gene>
<dbReference type="Pfam" id="PF00092">
    <property type="entry name" value="VWA"/>
    <property type="match status" value="1"/>
</dbReference>
<evidence type="ECO:0000313" key="5">
    <source>
        <dbReference type="EMBL" id="APE95099.1"/>
    </source>
</evidence>
<keyword evidence="1" id="KW-0732">Signal</keyword>
<dbReference type="SUPFAM" id="SSF53300">
    <property type="entry name" value="vWA-like"/>
    <property type="match status" value="1"/>
</dbReference>
<name>A0A1J1ABD7_9EURY</name>
<proteinExistence type="predicted"/>
<reference evidence="6" key="1">
    <citation type="submission" date="2016-08" db="EMBL/GenBank/DDBJ databases">
        <title>Discovery of first anaerobic lithoheterotrophic haloarchae widely represented in hypersaline habitats.</title>
        <authorList>
            <person name="Sorokin D.Y."/>
            <person name="Kublanov I.V."/>
            <person name="Roman P."/>
            <person name="Sinninghe Damste J.S."/>
            <person name="Golyshin P.N."/>
            <person name="Rojo D."/>
            <person name="Ciordia S."/>
            <person name="Mena Md.C."/>
            <person name="Ferrer M."/>
            <person name="Smedile F."/>
            <person name="Messina E."/>
            <person name="La Cono V."/>
            <person name="Yakimov M.M."/>
        </authorList>
    </citation>
    <scope>NUCLEOTIDE SEQUENCE [LARGE SCALE GENOMIC DNA]</scope>
    <source>
        <strain evidence="6">HSR6</strain>
    </source>
</reference>
<dbReference type="NCBIfam" id="TIGR04126">
    <property type="entry name" value="PGF_CTERM"/>
    <property type="match status" value="1"/>
</dbReference>
<feature type="region of interest" description="Disordered" evidence="2">
    <location>
        <begin position="245"/>
        <end position="274"/>
    </location>
</feature>
<organism evidence="5 6">
    <name type="scientific">Halodesulfurarchaeum formicicum</name>
    <dbReference type="NCBI Taxonomy" id="1873524"/>
    <lineage>
        <taxon>Archaea</taxon>
        <taxon>Methanobacteriati</taxon>
        <taxon>Methanobacteriota</taxon>
        <taxon>Stenosarchaea group</taxon>
        <taxon>Halobacteria</taxon>
        <taxon>Halobacteriales</taxon>
        <taxon>Halobacteriaceae</taxon>
        <taxon>Halodesulfurarchaeum</taxon>
    </lineage>
</organism>
<feature type="compositionally biased region" description="Polar residues" evidence="2">
    <location>
        <begin position="263"/>
        <end position="274"/>
    </location>
</feature>
<keyword evidence="3" id="KW-0472">Membrane</keyword>
<dbReference type="InterPro" id="IPR036465">
    <property type="entry name" value="vWFA_dom_sf"/>
</dbReference>
<dbReference type="InterPro" id="IPR026371">
    <property type="entry name" value="PGF_CTERM"/>
</dbReference>
<dbReference type="Gene3D" id="3.40.50.410">
    <property type="entry name" value="von Willebrand factor, type A domain"/>
    <property type="match status" value="1"/>
</dbReference>
<dbReference type="SMART" id="SM00327">
    <property type="entry name" value="VWA"/>
    <property type="match status" value="1"/>
</dbReference>
<feature type="transmembrane region" description="Helical" evidence="3">
    <location>
        <begin position="21"/>
        <end position="44"/>
    </location>
</feature>
<evidence type="ECO:0000256" key="1">
    <source>
        <dbReference type="ARBA" id="ARBA00022729"/>
    </source>
</evidence>
<keyword evidence="3" id="KW-0812">Transmembrane</keyword>